<dbReference type="Proteomes" id="UP000620127">
    <property type="component" value="Unassembled WGS sequence"/>
</dbReference>
<name>A0ABQ2XKZ6_9BURK</name>
<evidence type="ECO:0000313" key="3">
    <source>
        <dbReference type="EMBL" id="GGX22209.1"/>
    </source>
</evidence>
<dbReference type="EMBL" id="BMYT01000006">
    <property type="protein sequence ID" value="GGX22209.1"/>
    <property type="molecule type" value="Genomic_DNA"/>
</dbReference>
<keyword evidence="4" id="KW-1185">Reference proteome</keyword>
<comment type="caution">
    <text evidence="3">The sequence shown here is derived from an EMBL/GenBank/DDBJ whole genome shotgun (WGS) entry which is preliminary data.</text>
</comment>
<feature type="transmembrane region" description="Helical" evidence="1">
    <location>
        <begin position="94"/>
        <end position="117"/>
    </location>
</feature>
<organism evidence="3 4">
    <name type="scientific">Undibacterium macrobrachii</name>
    <dbReference type="NCBI Taxonomy" id="1119058"/>
    <lineage>
        <taxon>Bacteria</taxon>
        <taxon>Pseudomonadati</taxon>
        <taxon>Pseudomonadota</taxon>
        <taxon>Betaproteobacteria</taxon>
        <taxon>Burkholderiales</taxon>
        <taxon>Oxalobacteraceae</taxon>
        <taxon>Undibacterium</taxon>
    </lineage>
</organism>
<reference evidence="4" key="1">
    <citation type="journal article" date="2019" name="Int. J. Syst. Evol. Microbiol.">
        <title>The Global Catalogue of Microorganisms (GCM) 10K type strain sequencing project: providing services to taxonomists for standard genome sequencing and annotation.</title>
        <authorList>
            <consortium name="The Broad Institute Genomics Platform"/>
            <consortium name="The Broad Institute Genome Sequencing Center for Infectious Disease"/>
            <person name="Wu L."/>
            <person name="Ma J."/>
        </authorList>
    </citation>
    <scope>NUCLEOTIDE SEQUENCE [LARGE SCALE GENOMIC DNA]</scope>
    <source>
        <strain evidence="4">KCTC 23916</strain>
    </source>
</reference>
<protein>
    <submittedName>
        <fullName evidence="3">Uncharacterized protein</fullName>
    </submittedName>
</protein>
<proteinExistence type="predicted"/>
<feature type="signal peptide" evidence="2">
    <location>
        <begin position="1"/>
        <end position="26"/>
    </location>
</feature>
<feature type="chain" id="PRO_5045786978" evidence="2">
    <location>
        <begin position="27"/>
        <end position="159"/>
    </location>
</feature>
<sequence length="159" mass="17986">MQAFNLLKRIAALCLFISLFLPLSQCTVQKESVSEQATHQLTEQTSASTSVQNIKYAYSADQQNMVVNVINVFAFIWPLLFSVIVLIHRQLEQALSVPITVIGLCLLSIFCLLRLSLFGELLVGAYLAWCSILAYFVISLCQFLQRVRNVWHLVPNNIH</sequence>
<accession>A0ABQ2XKZ6</accession>
<keyword evidence="2" id="KW-0732">Signal</keyword>
<evidence type="ECO:0000256" key="2">
    <source>
        <dbReference type="SAM" id="SignalP"/>
    </source>
</evidence>
<gene>
    <name evidence="3" type="ORF">GCM10011282_30320</name>
</gene>
<keyword evidence="1" id="KW-0472">Membrane</keyword>
<evidence type="ECO:0000256" key="1">
    <source>
        <dbReference type="SAM" id="Phobius"/>
    </source>
</evidence>
<keyword evidence="1" id="KW-0812">Transmembrane</keyword>
<keyword evidence="1" id="KW-1133">Transmembrane helix</keyword>
<evidence type="ECO:0000313" key="4">
    <source>
        <dbReference type="Proteomes" id="UP000620127"/>
    </source>
</evidence>
<feature type="transmembrane region" description="Helical" evidence="1">
    <location>
        <begin position="123"/>
        <end position="144"/>
    </location>
</feature>
<feature type="transmembrane region" description="Helical" evidence="1">
    <location>
        <begin position="65"/>
        <end position="87"/>
    </location>
</feature>
<dbReference type="RefSeq" id="WP_189347017.1">
    <property type="nucleotide sequence ID" value="NZ_BMYT01000006.1"/>
</dbReference>